<reference evidence="2 3" key="1">
    <citation type="journal article" date="2019" name="Int. J. Syst. Evol. Microbiol.">
        <title>The Global Catalogue of Microorganisms (GCM) 10K type strain sequencing project: providing services to taxonomists for standard genome sequencing and annotation.</title>
        <authorList>
            <consortium name="The Broad Institute Genomics Platform"/>
            <consortium name="The Broad Institute Genome Sequencing Center for Infectious Disease"/>
            <person name="Wu L."/>
            <person name="Ma J."/>
        </authorList>
    </citation>
    <scope>NUCLEOTIDE SEQUENCE [LARGE SCALE GENOMIC DNA]</scope>
    <source>
        <strain evidence="2 3">JCM 16014</strain>
    </source>
</reference>
<name>A0ABN2VP00_9ACTN</name>
<evidence type="ECO:0000313" key="2">
    <source>
        <dbReference type="EMBL" id="GAA2067652.1"/>
    </source>
</evidence>
<organism evidence="2 3">
    <name type="scientific">Catenulispora yoronensis</name>
    <dbReference type="NCBI Taxonomy" id="450799"/>
    <lineage>
        <taxon>Bacteria</taxon>
        <taxon>Bacillati</taxon>
        <taxon>Actinomycetota</taxon>
        <taxon>Actinomycetes</taxon>
        <taxon>Catenulisporales</taxon>
        <taxon>Catenulisporaceae</taxon>
        <taxon>Catenulispora</taxon>
    </lineage>
</organism>
<keyword evidence="1" id="KW-0812">Transmembrane</keyword>
<protein>
    <submittedName>
        <fullName evidence="2">Low affinity iron permease family protein</fullName>
    </submittedName>
</protein>
<gene>
    <name evidence="2" type="ORF">GCM10009839_94210</name>
</gene>
<evidence type="ECO:0000256" key="1">
    <source>
        <dbReference type="SAM" id="Phobius"/>
    </source>
</evidence>
<dbReference type="RefSeq" id="WP_344672301.1">
    <property type="nucleotide sequence ID" value="NZ_BAAAQN010000126.1"/>
</dbReference>
<feature type="transmembrane region" description="Helical" evidence="1">
    <location>
        <begin position="40"/>
        <end position="60"/>
    </location>
</feature>
<proteinExistence type="predicted"/>
<dbReference type="Pfam" id="PF04120">
    <property type="entry name" value="Iron_permease"/>
    <property type="match status" value="1"/>
</dbReference>
<keyword evidence="1" id="KW-1133">Transmembrane helix</keyword>
<dbReference type="EMBL" id="BAAAQN010000126">
    <property type="protein sequence ID" value="GAA2067652.1"/>
    <property type="molecule type" value="Genomic_DNA"/>
</dbReference>
<accession>A0ABN2VP00</accession>
<keyword evidence="1" id="KW-0472">Membrane</keyword>
<feature type="transmembrane region" description="Helical" evidence="1">
    <location>
        <begin position="66"/>
        <end position="85"/>
    </location>
</feature>
<evidence type="ECO:0000313" key="3">
    <source>
        <dbReference type="Proteomes" id="UP001500751"/>
    </source>
</evidence>
<comment type="caution">
    <text evidence="2">The sequence shown here is derived from an EMBL/GenBank/DDBJ whole genome shotgun (WGS) entry which is preliminary data.</text>
</comment>
<sequence length="142" mass="15715">MATTKRSVTRRAPHMPTDVTPDLSPFDRFATHAARLASRAWFFAFCLLLVAVWAPTYFVIGTVDTWQLIINTVTTIVTFLLVALLQNTETRSDEATQDKLNALAEGLSGLMTHIADIHDRDELREAVAELRAAVGLEDTESA</sequence>
<dbReference type="InterPro" id="IPR007251">
    <property type="entry name" value="Iron_permease_Fet4"/>
</dbReference>
<dbReference type="Proteomes" id="UP001500751">
    <property type="component" value="Unassembled WGS sequence"/>
</dbReference>
<keyword evidence="3" id="KW-1185">Reference proteome</keyword>